<dbReference type="EMBL" id="CP043316">
    <property type="protein sequence ID" value="QEK38650.1"/>
    <property type="molecule type" value="Genomic_DNA"/>
</dbReference>
<evidence type="ECO:0000256" key="4">
    <source>
        <dbReference type="ARBA" id="ARBA00023125"/>
    </source>
</evidence>
<dbReference type="Pfam" id="PF03449">
    <property type="entry name" value="GreA_GreB_N"/>
    <property type="match status" value="1"/>
</dbReference>
<dbReference type="InterPro" id="IPR023459">
    <property type="entry name" value="Tscrpt_elong_fac_GreA/B_fam"/>
</dbReference>
<dbReference type="Pfam" id="PF01272">
    <property type="entry name" value="GreA_GreB"/>
    <property type="match status" value="1"/>
</dbReference>
<evidence type="ECO:0000256" key="6">
    <source>
        <dbReference type="ARBA" id="ARBA00024916"/>
    </source>
</evidence>
<dbReference type="FunFam" id="1.10.287.180:FF:000001">
    <property type="entry name" value="Transcription elongation factor GreA"/>
    <property type="match status" value="1"/>
</dbReference>
<organism evidence="12 13">
    <name type="scientific">Candidatus Cytomitobacter primus</name>
    <dbReference type="NCBI Taxonomy" id="2066024"/>
    <lineage>
        <taxon>Bacteria</taxon>
        <taxon>Pseudomonadati</taxon>
        <taxon>Pseudomonadota</taxon>
        <taxon>Alphaproteobacteria</taxon>
        <taxon>Holosporales</taxon>
        <taxon>Holosporaceae</taxon>
        <taxon>Candidatus Cytomitobacter</taxon>
    </lineage>
</organism>
<dbReference type="NCBIfam" id="NF001263">
    <property type="entry name" value="PRK00226.1-4"/>
    <property type="match status" value="1"/>
</dbReference>
<evidence type="ECO:0000256" key="3">
    <source>
        <dbReference type="ARBA" id="ARBA00023015"/>
    </source>
</evidence>
<evidence type="ECO:0000256" key="5">
    <source>
        <dbReference type="ARBA" id="ARBA00023163"/>
    </source>
</evidence>
<dbReference type="AlphaFoldDB" id="A0A5C0UG04"/>
<dbReference type="InterPro" id="IPR036953">
    <property type="entry name" value="GreA/GreB_C_sf"/>
</dbReference>
<dbReference type="RefSeq" id="WP_148971771.1">
    <property type="nucleotide sequence ID" value="NZ_CP043316.1"/>
</dbReference>
<dbReference type="InterPro" id="IPR018151">
    <property type="entry name" value="TF_GreA/GreB_CS"/>
</dbReference>
<reference evidence="12 13" key="1">
    <citation type="submission" date="2019-08" db="EMBL/GenBank/DDBJ databases">
        <title>Highly reduced genomes of protist endosymbionts show evolutionary convergence.</title>
        <authorList>
            <person name="George E."/>
            <person name="Husnik F."/>
            <person name="Tashyreva D."/>
            <person name="Prokopchuk G."/>
            <person name="Horak A."/>
            <person name="Kwong W.K."/>
            <person name="Lukes J."/>
            <person name="Keeling P.J."/>
        </authorList>
    </citation>
    <scope>NUCLEOTIDE SEQUENCE [LARGE SCALE GENOMIC DNA]</scope>
    <source>
        <strain evidence="12">1604LC</strain>
    </source>
</reference>
<dbReference type="InterPro" id="IPR001437">
    <property type="entry name" value="Tscrpt_elong_fac_GreA/B_C"/>
</dbReference>
<dbReference type="InterPro" id="IPR022691">
    <property type="entry name" value="Tscrpt_elong_fac_GreA/B_N"/>
</dbReference>
<dbReference type="InterPro" id="IPR006359">
    <property type="entry name" value="Tscrpt_elong_fac_GreA"/>
</dbReference>
<gene>
    <name evidence="8 12" type="primary">greA</name>
    <name evidence="12" type="ORF">FZC34_01870</name>
</gene>
<dbReference type="OrthoDB" id="9808774at2"/>
<evidence type="ECO:0000256" key="9">
    <source>
        <dbReference type="RuleBase" id="RU000556"/>
    </source>
</evidence>
<evidence type="ECO:0000256" key="2">
    <source>
        <dbReference type="ARBA" id="ARBA00013729"/>
    </source>
</evidence>
<dbReference type="Proteomes" id="UP000325004">
    <property type="component" value="Chromosome"/>
</dbReference>
<dbReference type="GO" id="GO:0003677">
    <property type="term" value="F:DNA binding"/>
    <property type="evidence" value="ECO:0007669"/>
    <property type="project" value="UniProtKB-UniRule"/>
</dbReference>
<dbReference type="HAMAP" id="MF_00105">
    <property type="entry name" value="GreA_GreB"/>
    <property type="match status" value="1"/>
</dbReference>
<evidence type="ECO:0000256" key="1">
    <source>
        <dbReference type="ARBA" id="ARBA00008213"/>
    </source>
</evidence>
<dbReference type="FunFam" id="3.10.50.30:FF:000001">
    <property type="entry name" value="Transcription elongation factor GreA"/>
    <property type="match status" value="1"/>
</dbReference>
<keyword evidence="12" id="KW-0648">Protein biosynthesis</keyword>
<dbReference type="InterPro" id="IPR028624">
    <property type="entry name" value="Tscrpt_elong_fac_GreA/B"/>
</dbReference>
<dbReference type="PROSITE" id="PS00829">
    <property type="entry name" value="GREAB_1"/>
    <property type="match status" value="1"/>
</dbReference>
<evidence type="ECO:0000313" key="12">
    <source>
        <dbReference type="EMBL" id="QEK38650.1"/>
    </source>
</evidence>
<dbReference type="Gene3D" id="3.10.50.30">
    <property type="entry name" value="Transcription elongation factor, GreA/GreB, C-terminal domain"/>
    <property type="match status" value="1"/>
</dbReference>
<evidence type="ECO:0000256" key="7">
    <source>
        <dbReference type="ARBA" id="ARBA00030776"/>
    </source>
</evidence>
<dbReference type="GO" id="GO:0032784">
    <property type="term" value="P:regulation of DNA-templated transcription elongation"/>
    <property type="evidence" value="ECO:0007669"/>
    <property type="project" value="UniProtKB-UniRule"/>
</dbReference>
<dbReference type="KEGG" id="cpri:FZC34_01870"/>
<dbReference type="GO" id="GO:0003746">
    <property type="term" value="F:translation elongation factor activity"/>
    <property type="evidence" value="ECO:0007669"/>
    <property type="project" value="UniProtKB-KW"/>
</dbReference>
<evidence type="ECO:0000256" key="8">
    <source>
        <dbReference type="HAMAP-Rule" id="MF_00105"/>
    </source>
</evidence>
<evidence type="ECO:0000259" key="11">
    <source>
        <dbReference type="Pfam" id="PF03449"/>
    </source>
</evidence>
<dbReference type="Gene3D" id="1.10.287.180">
    <property type="entry name" value="Transcription elongation factor, GreA/GreB, N-terminal domain"/>
    <property type="match status" value="1"/>
</dbReference>
<dbReference type="NCBIfam" id="NF001261">
    <property type="entry name" value="PRK00226.1-2"/>
    <property type="match status" value="1"/>
</dbReference>
<evidence type="ECO:0000259" key="10">
    <source>
        <dbReference type="Pfam" id="PF01272"/>
    </source>
</evidence>
<dbReference type="PIRSF" id="PIRSF006092">
    <property type="entry name" value="GreA_GreB"/>
    <property type="match status" value="1"/>
</dbReference>
<keyword evidence="12" id="KW-0251">Elongation factor</keyword>
<accession>A0A5C0UG04</accession>
<proteinExistence type="inferred from homology"/>
<name>A0A5C0UG04_9PROT</name>
<dbReference type="PANTHER" id="PTHR30437">
    <property type="entry name" value="TRANSCRIPTION ELONGATION FACTOR GREA"/>
    <property type="match status" value="1"/>
</dbReference>
<keyword evidence="5 8" id="KW-0804">Transcription</keyword>
<keyword evidence="4 8" id="KW-0238">DNA-binding</keyword>
<comment type="function">
    <text evidence="6 8 9">Necessary for efficient RNA polymerase transcription elongation past template-encoded arresting sites. The arresting sites in DNA have the property of trapping a certain fraction of elongating RNA polymerases that pass through, resulting in locked ternary complexes. Cleavage of the nascent transcript by cleavage factors such as GreA or GreB allows the resumption of elongation from the new 3'terminus. GreA releases sequences of 2 to 3 nucleotides.</text>
</comment>
<feature type="domain" description="Transcription elongation factor GreA/GreB C-terminal" evidence="10">
    <location>
        <begin position="83"/>
        <end position="156"/>
    </location>
</feature>
<dbReference type="GO" id="GO:0070063">
    <property type="term" value="F:RNA polymerase binding"/>
    <property type="evidence" value="ECO:0007669"/>
    <property type="project" value="InterPro"/>
</dbReference>
<dbReference type="PANTHER" id="PTHR30437:SF4">
    <property type="entry name" value="TRANSCRIPTION ELONGATION FACTOR GREA"/>
    <property type="match status" value="1"/>
</dbReference>
<keyword evidence="13" id="KW-1185">Reference proteome</keyword>
<dbReference type="SUPFAM" id="SSF54534">
    <property type="entry name" value="FKBP-like"/>
    <property type="match status" value="1"/>
</dbReference>
<dbReference type="NCBIfam" id="TIGR01462">
    <property type="entry name" value="greA"/>
    <property type="match status" value="1"/>
</dbReference>
<protein>
    <recommendedName>
        <fullName evidence="2 8">Transcription elongation factor GreA</fullName>
    </recommendedName>
    <alternativeName>
        <fullName evidence="7 8">Transcript cleavage factor GreA</fullName>
    </alternativeName>
</protein>
<dbReference type="InterPro" id="IPR036805">
    <property type="entry name" value="Tscrpt_elong_fac_GreA/B_N_sf"/>
</dbReference>
<dbReference type="GO" id="GO:0006354">
    <property type="term" value="P:DNA-templated transcription elongation"/>
    <property type="evidence" value="ECO:0007669"/>
    <property type="project" value="TreeGrafter"/>
</dbReference>
<keyword evidence="3 8" id="KW-0805">Transcription regulation</keyword>
<sequence length="157" mass="17705">MHSVPITRNGYEKLKNELHDLEAIERPKIIDAIQKARALGDLSENAEYKSAKEMQGKLDYRISYLRKRIPLLQITDLSKAVDNIIRFGAFITLIDIDTDKEIIYQLVGEDESSPEKGSISIKSPVGKCSLGKSVGDFFKVITPGGTKEYEVKNIDYR</sequence>
<feature type="domain" description="Transcription elongation factor GreA/GreB N-terminal" evidence="11">
    <location>
        <begin position="4"/>
        <end position="73"/>
    </location>
</feature>
<comment type="similarity">
    <text evidence="1 8 9">Belongs to the GreA/GreB family.</text>
</comment>
<dbReference type="SUPFAM" id="SSF46557">
    <property type="entry name" value="GreA transcript cleavage protein, N-terminal domain"/>
    <property type="match status" value="1"/>
</dbReference>
<evidence type="ECO:0000313" key="13">
    <source>
        <dbReference type="Proteomes" id="UP000325004"/>
    </source>
</evidence>